<dbReference type="Proteomes" id="UP001597506">
    <property type="component" value="Unassembled WGS sequence"/>
</dbReference>
<dbReference type="Pfam" id="PF00462">
    <property type="entry name" value="Glutaredoxin"/>
    <property type="match status" value="1"/>
</dbReference>
<gene>
    <name evidence="2" type="ORF">ACFSUL_09185</name>
</gene>
<reference evidence="3" key="1">
    <citation type="journal article" date="2019" name="Int. J. Syst. Evol. Microbiol.">
        <title>The Global Catalogue of Microorganisms (GCM) 10K type strain sequencing project: providing services to taxonomists for standard genome sequencing and annotation.</title>
        <authorList>
            <consortium name="The Broad Institute Genomics Platform"/>
            <consortium name="The Broad Institute Genome Sequencing Center for Infectious Disease"/>
            <person name="Wu L."/>
            <person name="Ma J."/>
        </authorList>
    </citation>
    <scope>NUCLEOTIDE SEQUENCE [LARGE SCALE GENOMIC DNA]</scope>
    <source>
        <strain evidence="3">KCTC 3913</strain>
    </source>
</reference>
<dbReference type="PROSITE" id="PS51354">
    <property type="entry name" value="GLUTAREDOXIN_2"/>
    <property type="match status" value="1"/>
</dbReference>
<evidence type="ECO:0000313" key="2">
    <source>
        <dbReference type="EMBL" id="MFD2680915.1"/>
    </source>
</evidence>
<proteinExistence type="predicted"/>
<protein>
    <submittedName>
        <fullName evidence="2">Glutaredoxin family protein</fullName>
    </submittedName>
</protein>
<organism evidence="2 3">
    <name type="scientific">Bacillus seohaeanensis</name>
    <dbReference type="NCBI Taxonomy" id="284580"/>
    <lineage>
        <taxon>Bacteria</taxon>
        <taxon>Bacillati</taxon>
        <taxon>Bacillota</taxon>
        <taxon>Bacilli</taxon>
        <taxon>Bacillales</taxon>
        <taxon>Bacillaceae</taxon>
        <taxon>Bacillus</taxon>
    </lineage>
</organism>
<evidence type="ECO:0000259" key="1">
    <source>
        <dbReference type="Pfam" id="PF00462"/>
    </source>
</evidence>
<sequence>MKVYVYSTDTCRFCTMLKNWLIENRVTFIEKDIVNDSQALHEFNKFQERATPLIIFKNESEEIIKKIVGFNKGELTKELSIQE</sequence>
<feature type="domain" description="Glutaredoxin" evidence="1">
    <location>
        <begin position="3"/>
        <end position="59"/>
    </location>
</feature>
<accession>A0ABW5RQF8</accession>
<dbReference type="RefSeq" id="WP_377934726.1">
    <property type="nucleotide sequence ID" value="NZ_JBHUMF010000021.1"/>
</dbReference>
<dbReference type="Gene3D" id="3.40.30.10">
    <property type="entry name" value="Glutaredoxin"/>
    <property type="match status" value="1"/>
</dbReference>
<dbReference type="InterPro" id="IPR002109">
    <property type="entry name" value="Glutaredoxin"/>
</dbReference>
<dbReference type="SUPFAM" id="SSF52833">
    <property type="entry name" value="Thioredoxin-like"/>
    <property type="match status" value="1"/>
</dbReference>
<keyword evidence="3" id="KW-1185">Reference proteome</keyword>
<comment type="caution">
    <text evidence="2">The sequence shown here is derived from an EMBL/GenBank/DDBJ whole genome shotgun (WGS) entry which is preliminary data.</text>
</comment>
<dbReference type="CDD" id="cd02976">
    <property type="entry name" value="NrdH"/>
    <property type="match status" value="1"/>
</dbReference>
<dbReference type="InterPro" id="IPR036249">
    <property type="entry name" value="Thioredoxin-like_sf"/>
</dbReference>
<name>A0ABW5RQF8_9BACI</name>
<dbReference type="EMBL" id="JBHUMF010000021">
    <property type="protein sequence ID" value="MFD2680915.1"/>
    <property type="molecule type" value="Genomic_DNA"/>
</dbReference>
<evidence type="ECO:0000313" key="3">
    <source>
        <dbReference type="Proteomes" id="UP001597506"/>
    </source>
</evidence>